<evidence type="ECO:0000313" key="2">
    <source>
        <dbReference type="EMBL" id="PMD66507.1"/>
    </source>
</evidence>
<keyword evidence="2" id="KW-0378">Hydrolase</keyword>
<proteinExistence type="predicted"/>
<accession>A0A2J6TU43</accession>
<evidence type="ECO:0000256" key="1">
    <source>
        <dbReference type="SAM" id="SignalP"/>
    </source>
</evidence>
<keyword evidence="3" id="KW-1185">Reference proteome</keyword>
<dbReference type="RefSeq" id="XP_024743411.1">
    <property type="nucleotide sequence ID" value="XM_024885590.1"/>
</dbReference>
<dbReference type="GeneID" id="36593667"/>
<protein>
    <submittedName>
        <fullName evidence="2">Glycoside hydrolase family 39 protein</fullName>
    </submittedName>
</protein>
<dbReference type="OrthoDB" id="3445803at2759"/>
<dbReference type="InParanoid" id="A0A2J6TU43"/>
<dbReference type="Gene3D" id="3.20.20.80">
    <property type="entry name" value="Glycosidases"/>
    <property type="match status" value="1"/>
</dbReference>
<name>A0A2J6TU43_9HELO</name>
<dbReference type="Proteomes" id="UP000235371">
    <property type="component" value="Unassembled WGS sequence"/>
</dbReference>
<dbReference type="SUPFAM" id="SSF51445">
    <property type="entry name" value="(Trans)glycosidases"/>
    <property type="match status" value="1"/>
</dbReference>
<feature type="signal peptide" evidence="1">
    <location>
        <begin position="1"/>
        <end position="15"/>
    </location>
</feature>
<evidence type="ECO:0000313" key="3">
    <source>
        <dbReference type="Proteomes" id="UP000235371"/>
    </source>
</evidence>
<gene>
    <name evidence="2" type="ORF">K444DRAFT_649645</name>
</gene>
<dbReference type="AlphaFoldDB" id="A0A2J6TU43"/>
<dbReference type="EMBL" id="KZ613743">
    <property type="protein sequence ID" value="PMD66507.1"/>
    <property type="molecule type" value="Genomic_DNA"/>
</dbReference>
<feature type="chain" id="PRO_5014415455" evidence="1">
    <location>
        <begin position="16"/>
        <end position="455"/>
    </location>
</feature>
<keyword evidence="1" id="KW-0732">Signal</keyword>
<dbReference type="GO" id="GO:0016787">
    <property type="term" value="F:hydrolase activity"/>
    <property type="evidence" value="ECO:0007669"/>
    <property type="project" value="UniProtKB-KW"/>
</dbReference>
<organism evidence="2 3">
    <name type="scientific">Hyaloscypha bicolor E</name>
    <dbReference type="NCBI Taxonomy" id="1095630"/>
    <lineage>
        <taxon>Eukaryota</taxon>
        <taxon>Fungi</taxon>
        <taxon>Dikarya</taxon>
        <taxon>Ascomycota</taxon>
        <taxon>Pezizomycotina</taxon>
        <taxon>Leotiomycetes</taxon>
        <taxon>Helotiales</taxon>
        <taxon>Hyaloscyphaceae</taxon>
        <taxon>Hyaloscypha</taxon>
        <taxon>Hyaloscypha bicolor</taxon>
    </lineage>
</organism>
<sequence length="455" mass="50033">MHALLCLLCAAVVAASPLEQRDTVTSTVNLGNNTGTPQHLASGFIYGIPDQPNQIPDHFYTGIGFNYARAGGAQVAAPGRGWIWGLSEYKVRFASALSNYKTARKYNANFIFLIHDLWGADGSQNSTAPYPGDNGDWTSWDNYLTQWISDMNANSATAGLSIDIWNEPDLTYFWKASQAQYIQMWGRTYHRLRQAWPSVKLIGPAFAGQPDRSNTWWTNFLSFVASNSSVPDEYVWHMEGGGGDMEGAYGALVGILQTYKLPIKPLNIDEYATFPEQVPAGSAWWISQLERVNAVGLRGNWLSGSQLHDFMGSLVSKTNTNSPTGTGYYPNGDYQVYQYYNLNMTGYRVGTSPSADLKLDTFATVGKDMVRVLTGVRITSGTWQITINSLSSVGLPSSGSLNIHTWGFPSNGHFGEVDAPNDLGWNSHAYSGNSVTFPVYQTDTSTAYAFEFYVG</sequence>
<dbReference type="InterPro" id="IPR017853">
    <property type="entry name" value="GH"/>
</dbReference>
<reference evidence="2 3" key="1">
    <citation type="submission" date="2016-04" db="EMBL/GenBank/DDBJ databases">
        <title>A degradative enzymes factory behind the ericoid mycorrhizal symbiosis.</title>
        <authorList>
            <consortium name="DOE Joint Genome Institute"/>
            <person name="Martino E."/>
            <person name="Morin E."/>
            <person name="Grelet G."/>
            <person name="Kuo A."/>
            <person name="Kohler A."/>
            <person name="Daghino S."/>
            <person name="Barry K."/>
            <person name="Choi C."/>
            <person name="Cichocki N."/>
            <person name="Clum A."/>
            <person name="Copeland A."/>
            <person name="Hainaut M."/>
            <person name="Haridas S."/>
            <person name="Labutti K."/>
            <person name="Lindquist E."/>
            <person name="Lipzen A."/>
            <person name="Khouja H.-R."/>
            <person name="Murat C."/>
            <person name="Ohm R."/>
            <person name="Olson A."/>
            <person name="Spatafora J."/>
            <person name="Veneault-Fourrey C."/>
            <person name="Henrissat B."/>
            <person name="Grigoriev I."/>
            <person name="Martin F."/>
            <person name="Perotto S."/>
        </authorList>
    </citation>
    <scope>NUCLEOTIDE SEQUENCE [LARGE SCALE GENOMIC DNA]</scope>
    <source>
        <strain evidence="2 3">E</strain>
    </source>
</reference>
<dbReference type="STRING" id="1095630.A0A2J6TU43"/>